<dbReference type="SUPFAM" id="SSF51182">
    <property type="entry name" value="RmlC-like cupins"/>
    <property type="match status" value="1"/>
</dbReference>
<dbReference type="PANTHER" id="PTHR43212">
    <property type="entry name" value="QUERCETIN 2,3-DIOXYGENASE"/>
    <property type="match status" value="1"/>
</dbReference>
<name>A0ABS1KRG9_9BACT</name>
<proteinExistence type="inferred from homology"/>
<dbReference type="InterPro" id="IPR011051">
    <property type="entry name" value="RmlC_Cupin_sf"/>
</dbReference>
<accession>A0ABS1KRG9</accession>
<dbReference type="RefSeq" id="WP_202009864.1">
    <property type="nucleotide sequence ID" value="NZ_JAERRB010000003.1"/>
</dbReference>
<dbReference type="PIRSF" id="PIRSF006232">
    <property type="entry name" value="Pirin"/>
    <property type="match status" value="1"/>
</dbReference>
<evidence type="ECO:0000313" key="6">
    <source>
        <dbReference type="Proteomes" id="UP000613030"/>
    </source>
</evidence>
<gene>
    <name evidence="5" type="ORF">JI741_12670</name>
</gene>
<sequence>MKTVLHNASTRGHANHGWLDSHHSFSFASYHDPKRMHFGVLRVLNDDIVTAGNGFGSHPHDNMEIISIPLKGALQHKDNTGRNEIIKTNDVQIMSAGTGIVHSEYNASKTDAVNFLQIWVFPKIADIAPRYEQKTFDPSLRENKFQVVVSPEANGEGVQINQDAWFSLGSLKKDFTASYDVKRNGNGVYVFVIDGEVTVNGQTLHRRDGLGIADSDTLSITADSNADVLLLDVPLV</sequence>
<dbReference type="Pfam" id="PF02678">
    <property type="entry name" value="Pirin"/>
    <property type="match status" value="1"/>
</dbReference>
<dbReference type="InterPro" id="IPR014710">
    <property type="entry name" value="RmlC-like_jellyroll"/>
</dbReference>
<dbReference type="Pfam" id="PF17954">
    <property type="entry name" value="Pirin_C_2"/>
    <property type="match status" value="1"/>
</dbReference>
<organism evidence="5 6">
    <name type="scientific">Chryseolinea lacunae</name>
    <dbReference type="NCBI Taxonomy" id="2801331"/>
    <lineage>
        <taxon>Bacteria</taxon>
        <taxon>Pseudomonadati</taxon>
        <taxon>Bacteroidota</taxon>
        <taxon>Cytophagia</taxon>
        <taxon>Cytophagales</taxon>
        <taxon>Fulvivirgaceae</taxon>
        <taxon>Chryseolinea</taxon>
    </lineage>
</organism>
<evidence type="ECO:0000313" key="5">
    <source>
        <dbReference type="EMBL" id="MBL0742075.1"/>
    </source>
</evidence>
<protein>
    <submittedName>
        <fullName evidence="5">Pirin family protein</fullName>
    </submittedName>
</protein>
<dbReference type="EMBL" id="JAERRB010000003">
    <property type="protein sequence ID" value="MBL0742075.1"/>
    <property type="molecule type" value="Genomic_DNA"/>
</dbReference>
<reference evidence="5 6" key="1">
    <citation type="submission" date="2021-01" db="EMBL/GenBank/DDBJ databases">
        <title>Chryseolinea sp. Jin1 Genome sequencing and assembly.</title>
        <authorList>
            <person name="Kim I."/>
        </authorList>
    </citation>
    <scope>NUCLEOTIDE SEQUENCE [LARGE SCALE GENOMIC DNA]</scope>
    <source>
        <strain evidence="5 6">Jin1</strain>
    </source>
</reference>
<dbReference type="CDD" id="cd02910">
    <property type="entry name" value="cupin_Yhhw_N"/>
    <property type="match status" value="1"/>
</dbReference>
<dbReference type="PANTHER" id="PTHR43212:SF3">
    <property type="entry name" value="QUERCETIN 2,3-DIOXYGENASE"/>
    <property type="match status" value="1"/>
</dbReference>
<feature type="domain" description="Quercetin 2,3-dioxygenase C-terminal cupin" evidence="4">
    <location>
        <begin position="147"/>
        <end position="233"/>
    </location>
</feature>
<dbReference type="Gene3D" id="2.60.120.10">
    <property type="entry name" value="Jelly Rolls"/>
    <property type="match status" value="2"/>
</dbReference>
<evidence type="ECO:0000256" key="1">
    <source>
        <dbReference type="ARBA" id="ARBA00008416"/>
    </source>
</evidence>
<comment type="caution">
    <text evidence="5">The sequence shown here is derived from an EMBL/GenBank/DDBJ whole genome shotgun (WGS) entry which is preliminary data.</text>
</comment>
<dbReference type="InterPro" id="IPR041602">
    <property type="entry name" value="Quercetinase_C"/>
</dbReference>
<keyword evidence="6" id="KW-1185">Reference proteome</keyword>
<dbReference type="InterPro" id="IPR003829">
    <property type="entry name" value="Pirin_N_dom"/>
</dbReference>
<evidence type="ECO:0000259" key="4">
    <source>
        <dbReference type="Pfam" id="PF17954"/>
    </source>
</evidence>
<feature type="domain" description="Pirin N-terminal" evidence="3">
    <location>
        <begin position="11"/>
        <end position="120"/>
    </location>
</feature>
<comment type="similarity">
    <text evidence="1 2">Belongs to the pirin family.</text>
</comment>
<dbReference type="Proteomes" id="UP000613030">
    <property type="component" value="Unassembled WGS sequence"/>
</dbReference>
<evidence type="ECO:0000259" key="3">
    <source>
        <dbReference type="Pfam" id="PF02678"/>
    </source>
</evidence>
<evidence type="ECO:0000256" key="2">
    <source>
        <dbReference type="RuleBase" id="RU003457"/>
    </source>
</evidence>
<dbReference type="InterPro" id="IPR012093">
    <property type="entry name" value="Pirin"/>
</dbReference>